<dbReference type="PANTHER" id="PTHR21308">
    <property type="entry name" value="PHYTANOYL-COA ALPHA-HYDROXYLASE"/>
    <property type="match status" value="1"/>
</dbReference>
<evidence type="ECO:0000256" key="3">
    <source>
        <dbReference type="ARBA" id="ARBA00034921"/>
    </source>
</evidence>
<dbReference type="Proteomes" id="UP000194236">
    <property type="component" value="Unassembled WGS sequence"/>
</dbReference>
<evidence type="ECO:0000256" key="2">
    <source>
        <dbReference type="ARBA" id="ARBA00034809"/>
    </source>
</evidence>
<dbReference type="AlphaFoldDB" id="A0A1Y3B292"/>
<sequence length="223" mass="25640">MLMNRLQSFIGHFIQQYPNKVAIIGSTSLYQQKSSLSTITSNNNCDSKYRYSFTNGANGILLNEQRDFYEENGYILIKKLLPDQDIERKEKPNPLLLLQRELATAKQSIHERSLYKVQELYADDVLFEYCKHPLVLDIVEAFVGGPNILAIHSMLINKPPDLGTKSSRHPLHQDLHYFPMRPADRIVGTWTAMEKITRENGCLSAVPGSHKGEHLEHDYPEWE</sequence>
<dbReference type="InterPro" id="IPR008775">
    <property type="entry name" value="Phytyl_CoA_dOase-like"/>
</dbReference>
<dbReference type="EMBL" id="MUJZ01044597">
    <property type="protein sequence ID" value="OTF74929.1"/>
    <property type="molecule type" value="Genomic_DNA"/>
</dbReference>
<dbReference type="GO" id="GO:0048244">
    <property type="term" value="F:phytanoyl-CoA dioxygenase activity"/>
    <property type="evidence" value="ECO:0007669"/>
    <property type="project" value="UniProtKB-EC"/>
</dbReference>
<evidence type="ECO:0000313" key="5">
    <source>
        <dbReference type="EMBL" id="OTF74929.1"/>
    </source>
</evidence>
<comment type="similarity">
    <text evidence="1">Belongs to the PhyH family.</text>
</comment>
<organism evidence="5 6">
    <name type="scientific">Euroglyphus maynei</name>
    <name type="common">Mayne's house dust mite</name>
    <dbReference type="NCBI Taxonomy" id="6958"/>
    <lineage>
        <taxon>Eukaryota</taxon>
        <taxon>Metazoa</taxon>
        <taxon>Ecdysozoa</taxon>
        <taxon>Arthropoda</taxon>
        <taxon>Chelicerata</taxon>
        <taxon>Arachnida</taxon>
        <taxon>Acari</taxon>
        <taxon>Acariformes</taxon>
        <taxon>Sarcoptiformes</taxon>
        <taxon>Astigmata</taxon>
        <taxon>Psoroptidia</taxon>
        <taxon>Analgoidea</taxon>
        <taxon>Pyroglyphidae</taxon>
        <taxon>Pyroglyphinae</taxon>
        <taxon>Euroglyphus</taxon>
    </lineage>
</organism>
<dbReference type="OrthoDB" id="2328924at2759"/>
<protein>
    <recommendedName>
        <fullName evidence="2">phytanoyl-CoA dioxygenase</fullName>
        <ecNumber evidence="2">1.14.11.18</ecNumber>
    </recommendedName>
    <alternativeName>
        <fullName evidence="3">Phytanic acid oxidase</fullName>
    </alternativeName>
    <alternativeName>
        <fullName evidence="4">Phytanoyl-CoA alpha-hydroxylase</fullName>
    </alternativeName>
</protein>
<evidence type="ECO:0000256" key="4">
    <source>
        <dbReference type="ARBA" id="ARBA00034924"/>
    </source>
</evidence>
<dbReference type="GO" id="GO:0001561">
    <property type="term" value="P:fatty acid alpha-oxidation"/>
    <property type="evidence" value="ECO:0007669"/>
    <property type="project" value="InterPro"/>
</dbReference>
<evidence type="ECO:0000313" key="6">
    <source>
        <dbReference type="Proteomes" id="UP000194236"/>
    </source>
</evidence>
<feature type="non-terminal residue" evidence="5">
    <location>
        <position position="223"/>
    </location>
</feature>
<dbReference type="Gene3D" id="2.60.120.620">
    <property type="entry name" value="q2cbj1_9rhob like domain"/>
    <property type="match status" value="1"/>
</dbReference>
<dbReference type="PANTHER" id="PTHR21308:SF1">
    <property type="entry name" value="PHYTANOYL-COA DIOXYGENASE, PEROXISOMAL"/>
    <property type="match status" value="1"/>
</dbReference>
<comment type="caution">
    <text evidence="5">The sequence shown here is derived from an EMBL/GenBank/DDBJ whole genome shotgun (WGS) entry which is preliminary data.</text>
</comment>
<dbReference type="EC" id="1.14.11.18" evidence="2"/>
<proteinExistence type="inferred from homology"/>
<dbReference type="SUPFAM" id="SSF51197">
    <property type="entry name" value="Clavaminate synthase-like"/>
    <property type="match status" value="1"/>
</dbReference>
<dbReference type="InterPro" id="IPR047128">
    <property type="entry name" value="PhyH"/>
</dbReference>
<gene>
    <name evidence="5" type="ORF">BLA29_009183</name>
</gene>
<keyword evidence="6" id="KW-1185">Reference proteome</keyword>
<name>A0A1Y3B292_EURMA</name>
<reference evidence="5 6" key="1">
    <citation type="submission" date="2017-03" db="EMBL/GenBank/DDBJ databases">
        <title>Genome Survey of Euroglyphus maynei.</title>
        <authorList>
            <person name="Arlian L.G."/>
            <person name="Morgan M.S."/>
            <person name="Rider S.D."/>
        </authorList>
    </citation>
    <scope>NUCLEOTIDE SEQUENCE [LARGE SCALE GENOMIC DNA]</scope>
    <source>
        <strain evidence="5">Arlian Lab</strain>
        <tissue evidence="5">Whole body</tissue>
    </source>
</reference>
<accession>A0A1Y3B292</accession>
<evidence type="ECO:0000256" key="1">
    <source>
        <dbReference type="ARBA" id="ARBA00005830"/>
    </source>
</evidence>
<dbReference type="Pfam" id="PF05721">
    <property type="entry name" value="PhyH"/>
    <property type="match status" value="1"/>
</dbReference>